<gene>
    <name evidence="7" type="ORF">NIES4072_00620</name>
    <name evidence="8" type="ORF">NIES4072_11830</name>
    <name evidence="9" type="ORF">NIES4072_26880</name>
    <name evidence="10" type="ORF">NIES4072_44750</name>
</gene>
<evidence type="ECO:0000256" key="2">
    <source>
        <dbReference type="ARBA" id="ARBA00022578"/>
    </source>
</evidence>
<comment type="similarity">
    <text evidence="1">In the C-terminal section; belongs to the transposase 35 family.</text>
</comment>
<evidence type="ECO:0000256" key="3">
    <source>
        <dbReference type="ARBA" id="ARBA00023125"/>
    </source>
</evidence>
<evidence type="ECO:0000259" key="6">
    <source>
        <dbReference type="Pfam" id="PF07282"/>
    </source>
</evidence>
<dbReference type="EMBL" id="BDUD01000001">
    <property type="protein sequence ID" value="GBG19022.1"/>
    <property type="molecule type" value="Genomic_DNA"/>
</dbReference>
<dbReference type="InterPro" id="IPR010095">
    <property type="entry name" value="Cas12f1-like_TNB"/>
</dbReference>
<dbReference type="NCBIfam" id="NF040570">
    <property type="entry name" value="guided_TnpB"/>
    <property type="match status" value="1"/>
</dbReference>
<evidence type="ECO:0000313" key="10">
    <source>
        <dbReference type="EMBL" id="GBG20793.1"/>
    </source>
</evidence>
<evidence type="ECO:0000256" key="4">
    <source>
        <dbReference type="ARBA" id="ARBA00023172"/>
    </source>
</evidence>
<protein>
    <submittedName>
        <fullName evidence="7">Transposase</fullName>
    </submittedName>
</protein>
<dbReference type="Proteomes" id="UP000245124">
    <property type="component" value="Unassembled WGS sequence"/>
</dbReference>
<feature type="domain" description="Cas12f1-like TNB" evidence="6">
    <location>
        <begin position="315"/>
        <end position="381"/>
    </location>
</feature>
<dbReference type="EMBL" id="BDUD01000001">
    <property type="protein sequence ID" value="GBG17523.1"/>
    <property type="molecule type" value="Genomic_DNA"/>
</dbReference>
<evidence type="ECO:0000313" key="7">
    <source>
        <dbReference type="EMBL" id="GBG16416.1"/>
    </source>
</evidence>
<comment type="caution">
    <text evidence="7">The sequence shown here is derived from an EMBL/GenBank/DDBJ whole genome shotgun (WGS) entry which is preliminary data.</text>
</comment>
<dbReference type="Pfam" id="PF01385">
    <property type="entry name" value="OrfB_IS605"/>
    <property type="match status" value="1"/>
</dbReference>
<dbReference type="RefSeq" id="WP_181373844.1">
    <property type="nucleotide sequence ID" value="NZ_BDUD01000001.1"/>
</dbReference>
<organism evidence="7 11">
    <name type="scientific">Nostoc commune NIES-4072</name>
    <dbReference type="NCBI Taxonomy" id="2005467"/>
    <lineage>
        <taxon>Bacteria</taxon>
        <taxon>Bacillati</taxon>
        <taxon>Cyanobacteriota</taxon>
        <taxon>Cyanophyceae</taxon>
        <taxon>Nostocales</taxon>
        <taxon>Nostocaceae</taxon>
        <taxon>Nostoc</taxon>
    </lineage>
</organism>
<evidence type="ECO:0000313" key="11">
    <source>
        <dbReference type="Proteomes" id="UP000245124"/>
    </source>
</evidence>
<dbReference type="EMBL" id="BDUD01000001">
    <property type="protein sequence ID" value="GBG16416.1"/>
    <property type="molecule type" value="Genomic_DNA"/>
</dbReference>
<evidence type="ECO:0000313" key="9">
    <source>
        <dbReference type="EMBL" id="GBG19022.1"/>
    </source>
</evidence>
<name>A0A2R5FDM0_NOSCO</name>
<reference evidence="7 11" key="1">
    <citation type="submission" date="2017-06" db="EMBL/GenBank/DDBJ databases">
        <title>Genome sequencing of cyanobaciteial culture collection at National Institute for Environmental Studies (NIES).</title>
        <authorList>
            <person name="Hirose Y."/>
            <person name="Shimura Y."/>
            <person name="Fujisawa T."/>
            <person name="Nakamura Y."/>
            <person name="Kawachi M."/>
        </authorList>
    </citation>
    <scope>NUCLEOTIDE SEQUENCE [LARGE SCALE GENOMIC DNA]</scope>
    <source>
        <strain evidence="7 11">NIES-4072</strain>
    </source>
</reference>
<dbReference type="GO" id="GO:0003677">
    <property type="term" value="F:DNA binding"/>
    <property type="evidence" value="ECO:0007669"/>
    <property type="project" value="UniProtKB-KW"/>
</dbReference>
<dbReference type="EMBL" id="BDUD01000001">
    <property type="protein sequence ID" value="GBG20793.1"/>
    <property type="molecule type" value="Genomic_DNA"/>
</dbReference>
<dbReference type="Pfam" id="PF07282">
    <property type="entry name" value="Cas12f1-like_TNB"/>
    <property type="match status" value="1"/>
</dbReference>
<evidence type="ECO:0000256" key="1">
    <source>
        <dbReference type="ARBA" id="ARBA00008761"/>
    </source>
</evidence>
<keyword evidence="11" id="KW-1185">Reference proteome</keyword>
<dbReference type="GO" id="GO:0006310">
    <property type="term" value="P:DNA recombination"/>
    <property type="evidence" value="ECO:0007669"/>
    <property type="project" value="UniProtKB-KW"/>
</dbReference>
<sequence>MFAIKRELKLNKVETSLMRGNAGFKRFVYNYGLELLTASWSFEDVKASDSKRIDAIKKVLTQVTMQKPEYAWMREYPSTVYQSAFIDLKDAFSKWRKGLGDFPKKKSKKKGDSFSVYKTAGIYLEKGKPALPFTNRVVINAGKIIKLPGLKELRLKERIDFICSSQTFTVSRTADRWFVAFVLDAEKIPPIIHPIKKIGVDLGVKVLATCSDGTFYDMPVTTKKAKIKLGKLQWRNRNKVLGNKKLKIKASNKAKRYYVRLATQHAHVANIRQDATQKMTTDISRKAAVIRIEDLNVSGMIANHKLASAVSNNCFYEIRRQLTYKQPFYATRVELVDRWYPSSKMCSKCHHIQPMGLSERVYRCGGCGNIQDRDENASINLRDAPLSKVGLA</sequence>
<dbReference type="InterPro" id="IPR001959">
    <property type="entry name" value="Transposase"/>
</dbReference>
<dbReference type="GO" id="GO:0032196">
    <property type="term" value="P:transposition"/>
    <property type="evidence" value="ECO:0007669"/>
    <property type="project" value="UniProtKB-KW"/>
</dbReference>
<accession>A0A2R5FDM0</accession>
<feature type="domain" description="Probable transposase IS891/IS1136/IS1341" evidence="5">
    <location>
        <begin position="185"/>
        <end position="301"/>
    </location>
</feature>
<dbReference type="AlphaFoldDB" id="A0A2R5FDM0"/>
<keyword evidence="4" id="KW-0233">DNA recombination</keyword>
<evidence type="ECO:0000259" key="5">
    <source>
        <dbReference type="Pfam" id="PF01385"/>
    </source>
</evidence>
<keyword evidence="2" id="KW-0815">Transposition</keyword>
<keyword evidence="3" id="KW-0238">DNA-binding</keyword>
<proteinExistence type="inferred from homology"/>
<evidence type="ECO:0000313" key="8">
    <source>
        <dbReference type="EMBL" id="GBG17523.1"/>
    </source>
</evidence>